<dbReference type="InterPro" id="IPR050281">
    <property type="entry name" value="Flavin_monoamine_oxidase"/>
</dbReference>
<dbReference type="Gene3D" id="3.50.50.60">
    <property type="entry name" value="FAD/NAD(P)-binding domain"/>
    <property type="match status" value="1"/>
</dbReference>
<gene>
    <name evidence="5" type="ORF">ANN_05235</name>
</gene>
<sequence length="514" mass="57138">MVRARVQEEINKSKTRVTTKPCAPNKVSELAETCIVDPRKPEPCVVIVGAGIAGLSAAHRLVQCGVKTVSVLEATDRLGGRIHSCWIGDVVAEMGAQYIEGGCIANSIFTLASQEGLLKSPLQRQDLSRGLFCTSDGRALDSSLSITACHIFQQIERQATALFSTEGCGNDHGSLQNFMTIRIQQELLKFPEVERYDAARIMYGMSNCVRCRCGDDLSLISADNFGSFVEIPGGNIRVPLGFVGVLAPLLRDLPDDIIHYKKPVENIQWDLLNSKSPRVIVKCCDGEEFPADYVIVTVSLGVLKAQAEKLFCPTLTYEKKTAINKLGYGKVSKIFLQYERPFWVWKEGNIKLAWSPEELEDRTEWAKGLCMFEEMVGSQHVLCAWVAGQEAEFMENCSDEEIASSMTRILRRFTGDPSLPYPNNVLRSKWCTDPYFRGAYSYMGIESSVRHQRDLEAPFPSPSESNIPKLFFAGEATSPTHYSTVHGARFTGIREAERILDLTRRLRGPPKSGS</sequence>
<keyword evidence="3" id="KW-0274">FAD</keyword>
<evidence type="ECO:0000256" key="2">
    <source>
        <dbReference type="ARBA" id="ARBA00023002"/>
    </source>
</evidence>
<protein>
    <recommendedName>
        <fullName evidence="3">Amine oxidase</fullName>
        <ecNumber evidence="3">1.4.3.-</ecNumber>
    </recommendedName>
</protein>
<dbReference type="PRINTS" id="PR00757">
    <property type="entry name" value="AMINEOXDASEF"/>
</dbReference>
<dbReference type="InterPro" id="IPR001613">
    <property type="entry name" value="Flavin_amine_oxidase"/>
</dbReference>
<evidence type="ECO:0000313" key="5">
    <source>
        <dbReference type="EMBL" id="KAJ4443562.1"/>
    </source>
</evidence>
<dbReference type="PANTHER" id="PTHR10742">
    <property type="entry name" value="FLAVIN MONOAMINE OXIDASE"/>
    <property type="match status" value="1"/>
</dbReference>
<reference evidence="5 6" key="1">
    <citation type="journal article" date="2022" name="Allergy">
        <title>Genome assembly and annotation of Periplaneta americana reveal a comprehensive cockroach allergen profile.</title>
        <authorList>
            <person name="Wang L."/>
            <person name="Xiong Q."/>
            <person name="Saelim N."/>
            <person name="Wang L."/>
            <person name="Nong W."/>
            <person name="Wan A.T."/>
            <person name="Shi M."/>
            <person name="Liu X."/>
            <person name="Cao Q."/>
            <person name="Hui J.H.L."/>
            <person name="Sookrung N."/>
            <person name="Leung T.F."/>
            <person name="Tungtrongchitr A."/>
            <person name="Tsui S.K.W."/>
        </authorList>
    </citation>
    <scope>NUCLEOTIDE SEQUENCE [LARGE SCALE GENOMIC DNA]</scope>
    <source>
        <strain evidence="5">PWHHKU_190912</strain>
    </source>
</reference>
<dbReference type="SUPFAM" id="SSF51905">
    <property type="entry name" value="FAD/NAD(P)-binding domain"/>
    <property type="match status" value="1"/>
</dbReference>
<evidence type="ECO:0000256" key="3">
    <source>
        <dbReference type="RuleBase" id="RU362067"/>
    </source>
</evidence>
<comment type="caution">
    <text evidence="5">The sequence shown here is derived from an EMBL/GenBank/DDBJ whole genome shotgun (WGS) entry which is preliminary data.</text>
</comment>
<keyword evidence="6" id="KW-1185">Reference proteome</keyword>
<dbReference type="Proteomes" id="UP001148838">
    <property type="component" value="Unassembled WGS sequence"/>
</dbReference>
<dbReference type="PANTHER" id="PTHR10742:SF416">
    <property type="entry name" value="SPERMINE OXIDASE"/>
    <property type="match status" value="1"/>
</dbReference>
<comment type="similarity">
    <text evidence="3">Belongs to the flavin monoamine oxidase family.</text>
</comment>
<name>A0ABQ8TAI2_PERAM</name>
<dbReference type="InterPro" id="IPR002937">
    <property type="entry name" value="Amino_oxidase"/>
</dbReference>
<keyword evidence="2 3" id="KW-0560">Oxidoreductase</keyword>
<evidence type="ECO:0000313" key="6">
    <source>
        <dbReference type="Proteomes" id="UP001148838"/>
    </source>
</evidence>
<evidence type="ECO:0000259" key="4">
    <source>
        <dbReference type="Pfam" id="PF01593"/>
    </source>
</evidence>
<comment type="cofactor">
    <cofactor evidence="1 3">
        <name>FAD</name>
        <dbReference type="ChEBI" id="CHEBI:57692"/>
    </cofactor>
</comment>
<dbReference type="Gene3D" id="3.90.660.10">
    <property type="match status" value="1"/>
</dbReference>
<dbReference type="InterPro" id="IPR036188">
    <property type="entry name" value="FAD/NAD-bd_sf"/>
</dbReference>
<proteinExistence type="inferred from homology"/>
<feature type="domain" description="Amine oxidase" evidence="4">
    <location>
        <begin position="52"/>
        <end position="500"/>
    </location>
</feature>
<dbReference type="EC" id="1.4.3.-" evidence="3"/>
<dbReference type="SUPFAM" id="SSF54373">
    <property type="entry name" value="FAD-linked reductases, C-terminal domain"/>
    <property type="match status" value="1"/>
</dbReference>
<dbReference type="Pfam" id="PF01593">
    <property type="entry name" value="Amino_oxidase"/>
    <property type="match status" value="1"/>
</dbReference>
<accession>A0ABQ8TAI2</accession>
<keyword evidence="3" id="KW-0285">Flavoprotein</keyword>
<evidence type="ECO:0000256" key="1">
    <source>
        <dbReference type="ARBA" id="ARBA00001974"/>
    </source>
</evidence>
<organism evidence="5 6">
    <name type="scientific">Periplaneta americana</name>
    <name type="common">American cockroach</name>
    <name type="synonym">Blatta americana</name>
    <dbReference type="NCBI Taxonomy" id="6978"/>
    <lineage>
        <taxon>Eukaryota</taxon>
        <taxon>Metazoa</taxon>
        <taxon>Ecdysozoa</taxon>
        <taxon>Arthropoda</taxon>
        <taxon>Hexapoda</taxon>
        <taxon>Insecta</taxon>
        <taxon>Pterygota</taxon>
        <taxon>Neoptera</taxon>
        <taxon>Polyneoptera</taxon>
        <taxon>Dictyoptera</taxon>
        <taxon>Blattodea</taxon>
        <taxon>Blattoidea</taxon>
        <taxon>Blattidae</taxon>
        <taxon>Blattinae</taxon>
        <taxon>Periplaneta</taxon>
    </lineage>
</organism>
<dbReference type="EMBL" id="JAJSOF020000013">
    <property type="protein sequence ID" value="KAJ4443562.1"/>
    <property type="molecule type" value="Genomic_DNA"/>
</dbReference>